<dbReference type="EMBL" id="BARV01045373">
    <property type="protein sequence ID" value="GAI68227.1"/>
    <property type="molecule type" value="Genomic_DNA"/>
</dbReference>
<sequence length="56" mass="6800">KAISVPHRFDKSAEGDDYAQFKKENEYWLPDFCLYMALREHFNNRAWNRWGTDIAF</sequence>
<feature type="non-terminal residue" evidence="9">
    <location>
        <position position="56"/>
    </location>
</feature>
<dbReference type="GO" id="GO:0005975">
    <property type="term" value="P:carbohydrate metabolic process"/>
    <property type="evidence" value="ECO:0007669"/>
    <property type="project" value="InterPro"/>
</dbReference>
<evidence type="ECO:0000256" key="6">
    <source>
        <dbReference type="ARBA" id="ARBA00023277"/>
    </source>
</evidence>
<protein>
    <recommendedName>
        <fullName evidence="3">4-alpha-glucanotransferase</fullName>
        <ecNumber evidence="3">2.4.1.25</ecNumber>
    </recommendedName>
    <alternativeName>
        <fullName evidence="7">Amylomaltase</fullName>
    </alternativeName>
    <alternativeName>
        <fullName evidence="8">Disproportionating enzyme</fullName>
    </alternativeName>
</protein>
<accession>X1QIB4</accession>
<dbReference type="InterPro" id="IPR017853">
    <property type="entry name" value="GH"/>
</dbReference>
<gene>
    <name evidence="9" type="ORF">S06H3_66509</name>
</gene>
<keyword evidence="6" id="KW-0119">Carbohydrate metabolism</keyword>
<evidence type="ECO:0000256" key="8">
    <source>
        <dbReference type="ARBA" id="ARBA00031501"/>
    </source>
</evidence>
<evidence type="ECO:0000256" key="2">
    <source>
        <dbReference type="ARBA" id="ARBA00005684"/>
    </source>
</evidence>
<dbReference type="Gene3D" id="3.20.20.80">
    <property type="entry name" value="Glycosidases"/>
    <property type="match status" value="1"/>
</dbReference>
<reference evidence="9" key="1">
    <citation type="journal article" date="2014" name="Front. Microbiol.">
        <title>High frequency of phylogenetically diverse reductive dehalogenase-homologous genes in deep subseafloor sedimentary metagenomes.</title>
        <authorList>
            <person name="Kawai M."/>
            <person name="Futagami T."/>
            <person name="Toyoda A."/>
            <person name="Takaki Y."/>
            <person name="Nishi S."/>
            <person name="Hori S."/>
            <person name="Arai W."/>
            <person name="Tsubouchi T."/>
            <person name="Morono Y."/>
            <person name="Uchiyama I."/>
            <person name="Ito T."/>
            <person name="Fujiyama A."/>
            <person name="Inagaki F."/>
            <person name="Takami H."/>
        </authorList>
    </citation>
    <scope>NUCLEOTIDE SEQUENCE</scope>
    <source>
        <strain evidence="9">Expedition CK06-06</strain>
    </source>
</reference>
<evidence type="ECO:0000256" key="1">
    <source>
        <dbReference type="ARBA" id="ARBA00000439"/>
    </source>
</evidence>
<proteinExistence type="inferred from homology"/>
<dbReference type="GO" id="GO:0004134">
    <property type="term" value="F:4-alpha-glucanotransferase activity"/>
    <property type="evidence" value="ECO:0007669"/>
    <property type="project" value="UniProtKB-EC"/>
</dbReference>
<evidence type="ECO:0000313" key="9">
    <source>
        <dbReference type="EMBL" id="GAI68227.1"/>
    </source>
</evidence>
<evidence type="ECO:0000256" key="3">
    <source>
        <dbReference type="ARBA" id="ARBA00012560"/>
    </source>
</evidence>
<comment type="similarity">
    <text evidence="2">Belongs to the disproportionating enzyme family.</text>
</comment>
<dbReference type="AlphaFoldDB" id="X1QIB4"/>
<comment type="caution">
    <text evidence="9">The sequence shown here is derived from an EMBL/GenBank/DDBJ whole genome shotgun (WGS) entry which is preliminary data.</text>
</comment>
<dbReference type="InterPro" id="IPR003385">
    <property type="entry name" value="Glyco_hydro_77"/>
</dbReference>
<comment type="catalytic activity">
    <reaction evidence="1">
        <text>Transfers a segment of a (1-&gt;4)-alpha-D-glucan to a new position in an acceptor, which may be glucose or a (1-&gt;4)-alpha-D-glucan.</text>
        <dbReference type="EC" id="2.4.1.25"/>
    </reaction>
</comment>
<feature type="non-terminal residue" evidence="9">
    <location>
        <position position="1"/>
    </location>
</feature>
<name>X1QIB4_9ZZZZ</name>
<evidence type="ECO:0000256" key="7">
    <source>
        <dbReference type="ARBA" id="ARBA00031423"/>
    </source>
</evidence>
<evidence type="ECO:0000256" key="4">
    <source>
        <dbReference type="ARBA" id="ARBA00022676"/>
    </source>
</evidence>
<organism evidence="9">
    <name type="scientific">marine sediment metagenome</name>
    <dbReference type="NCBI Taxonomy" id="412755"/>
    <lineage>
        <taxon>unclassified sequences</taxon>
        <taxon>metagenomes</taxon>
        <taxon>ecological metagenomes</taxon>
    </lineage>
</organism>
<keyword evidence="5" id="KW-0808">Transferase</keyword>
<dbReference type="Pfam" id="PF02446">
    <property type="entry name" value="Glyco_hydro_77"/>
    <property type="match status" value="1"/>
</dbReference>
<evidence type="ECO:0000256" key="5">
    <source>
        <dbReference type="ARBA" id="ARBA00022679"/>
    </source>
</evidence>
<dbReference type="EC" id="2.4.1.25" evidence="3"/>
<keyword evidence="4" id="KW-0328">Glycosyltransferase</keyword>
<dbReference type="SUPFAM" id="SSF51445">
    <property type="entry name" value="(Trans)glycosidases"/>
    <property type="match status" value="1"/>
</dbReference>